<keyword evidence="1" id="KW-0472">Membrane</keyword>
<reference evidence="2" key="1">
    <citation type="submission" date="2023-09" db="EMBL/GenBank/DDBJ databases">
        <title>Paucibacter sp. APW11 Genome sequencing and assembly.</title>
        <authorList>
            <person name="Kim I."/>
        </authorList>
    </citation>
    <scope>NUCLEOTIDE SEQUENCE</scope>
    <source>
        <strain evidence="2">APW11</strain>
    </source>
</reference>
<keyword evidence="1" id="KW-0812">Transmembrane</keyword>
<proteinExistence type="predicted"/>
<feature type="transmembrane region" description="Helical" evidence="1">
    <location>
        <begin position="46"/>
        <end position="66"/>
    </location>
</feature>
<protein>
    <submittedName>
        <fullName evidence="2">Uncharacterized protein</fullName>
    </submittedName>
</protein>
<keyword evidence="1" id="KW-1133">Transmembrane helix</keyword>
<dbReference type="Proteomes" id="UP001246372">
    <property type="component" value="Unassembled WGS sequence"/>
</dbReference>
<dbReference type="EMBL" id="JAVXZY010000001">
    <property type="protein sequence ID" value="MDT8998613.1"/>
    <property type="molecule type" value="Genomic_DNA"/>
</dbReference>
<evidence type="ECO:0000256" key="1">
    <source>
        <dbReference type="SAM" id="Phobius"/>
    </source>
</evidence>
<organism evidence="2 3">
    <name type="scientific">Roseateles aquae</name>
    <dbReference type="NCBI Taxonomy" id="3077235"/>
    <lineage>
        <taxon>Bacteria</taxon>
        <taxon>Pseudomonadati</taxon>
        <taxon>Pseudomonadota</taxon>
        <taxon>Betaproteobacteria</taxon>
        <taxon>Burkholderiales</taxon>
        <taxon>Sphaerotilaceae</taxon>
        <taxon>Roseateles</taxon>
    </lineage>
</organism>
<accession>A0ABU3P7R7</accession>
<keyword evidence="3" id="KW-1185">Reference proteome</keyword>
<dbReference type="RefSeq" id="WP_315649028.1">
    <property type="nucleotide sequence ID" value="NZ_JAVXZY010000001.1"/>
</dbReference>
<evidence type="ECO:0000313" key="2">
    <source>
        <dbReference type="EMBL" id="MDT8998613.1"/>
    </source>
</evidence>
<name>A0ABU3P7R7_9BURK</name>
<sequence length="170" mass="18298">MAAADALADEVLQSRRAFFQIGLLQERCAILARFKLIVDMPEARHILGMQAGFIGVGVFGAIARGVRQHALLQRRPTAQLAYRCQLGRAAQLIDIPIACRSRLLQGLQCRLGLTGQGQGHGLQHARRPRLGAGGACRGELNRCLLEFALAQGLKARPDGRRGGRLGGSPC</sequence>
<gene>
    <name evidence="2" type="ORF">RQP53_04940</name>
</gene>
<comment type="caution">
    <text evidence="2">The sequence shown here is derived from an EMBL/GenBank/DDBJ whole genome shotgun (WGS) entry which is preliminary data.</text>
</comment>
<evidence type="ECO:0000313" key="3">
    <source>
        <dbReference type="Proteomes" id="UP001246372"/>
    </source>
</evidence>